<dbReference type="GO" id="GO:0005829">
    <property type="term" value="C:cytosol"/>
    <property type="evidence" value="ECO:0007669"/>
    <property type="project" value="TreeGrafter"/>
</dbReference>
<evidence type="ECO:0000256" key="9">
    <source>
        <dbReference type="ARBA" id="ARBA00048798"/>
    </source>
</evidence>
<sequence>MIVNLDGRFCTAEQACLPLQDSALLFGDSLFETIKVQNNKVLRIEAHLDRLALSASLLDFPRNHDEVRTNLLQTAERCPWPLARLRLTLTRGICNGLAVPPAQHARTIITAVSCSDPDDTQRKAGATCVFAPNRRVNPLSHLPQMKRGNYADCLYAARYAQSRGAREALFRTDEGHILEGATSNLFLIRDKTLITPAAGELVLAGVMRRQVLQAADTLGFTVRQQPIDMQTLFQADEAFLTNAIIEIMPIARLENFPLKRGPLALELLQAIRNGAAS</sequence>
<proteinExistence type="inferred from homology"/>
<evidence type="ECO:0000256" key="11">
    <source>
        <dbReference type="RuleBase" id="RU004106"/>
    </source>
</evidence>
<evidence type="ECO:0000256" key="7">
    <source>
        <dbReference type="ARBA" id="ARBA00022898"/>
    </source>
</evidence>
<dbReference type="STRING" id="29542.A6070_10490"/>
<dbReference type="PROSITE" id="PS00770">
    <property type="entry name" value="AA_TRANSFER_CLASS_4"/>
    <property type="match status" value="1"/>
</dbReference>
<evidence type="ECO:0000256" key="8">
    <source>
        <dbReference type="ARBA" id="ARBA00048212"/>
    </source>
</evidence>
<comment type="pathway">
    <text evidence="4">Amino-acid biosynthesis; L-leucine biosynthesis; L-leucine from 3-methyl-2-oxobutanoate: step 4/4.</text>
</comment>
<dbReference type="InterPro" id="IPR043131">
    <property type="entry name" value="BCAT-like_N"/>
</dbReference>
<evidence type="ECO:0000313" key="13">
    <source>
        <dbReference type="EMBL" id="APG23907.1"/>
    </source>
</evidence>
<evidence type="ECO:0000256" key="3">
    <source>
        <dbReference type="ARBA" id="ARBA00004931"/>
    </source>
</evidence>
<dbReference type="InterPro" id="IPR036038">
    <property type="entry name" value="Aminotransferase-like"/>
</dbReference>
<gene>
    <name evidence="13" type="ORF">A7E75_01875</name>
</gene>
<dbReference type="AlphaFoldDB" id="A0A1L3GDB8"/>
<dbReference type="Pfam" id="PF01063">
    <property type="entry name" value="Aminotran_4"/>
    <property type="match status" value="1"/>
</dbReference>
<evidence type="ECO:0000256" key="10">
    <source>
        <dbReference type="ARBA" id="ARBA00049229"/>
    </source>
</evidence>
<keyword evidence="14" id="KW-1185">Reference proteome</keyword>
<dbReference type="SUPFAM" id="SSF56752">
    <property type="entry name" value="D-aminoacid aminotransferase-like PLP-dependent enzymes"/>
    <property type="match status" value="1"/>
</dbReference>
<comment type="similarity">
    <text evidence="5 11">Belongs to the class-IV pyridoxal-phosphate-dependent aminotransferase family.</text>
</comment>
<dbReference type="Proteomes" id="UP000182264">
    <property type="component" value="Chromosome"/>
</dbReference>
<protein>
    <recommendedName>
        <fullName evidence="6">branched-chain-amino-acid transaminase</fullName>
        <ecNumber evidence="6">2.6.1.42</ecNumber>
    </recommendedName>
</protein>
<evidence type="ECO:0000256" key="2">
    <source>
        <dbReference type="ARBA" id="ARBA00004824"/>
    </source>
</evidence>
<accession>A0A1L3GDB8</accession>
<dbReference type="Gene3D" id="3.20.10.10">
    <property type="entry name" value="D-amino Acid Aminotransferase, subunit A, domain 2"/>
    <property type="match status" value="1"/>
</dbReference>
<keyword evidence="7 12" id="KW-0663">Pyridoxal phosphate</keyword>
<evidence type="ECO:0000256" key="4">
    <source>
        <dbReference type="ARBA" id="ARBA00005072"/>
    </source>
</evidence>
<evidence type="ECO:0000256" key="1">
    <source>
        <dbReference type="ARBA" id="ARBA00001933"/>
    </source>
</evidence>
<dbReference type="InterPro" id="IPR001544">
    <property type="entry name" value="Aminotrans_IV"/>
</dbReference>
<dbReference type="InterPro" id="IPR043132">
    <property type="entry name" value="BCAT-like_C"/>
</dbReference>
<dbReference type="CDD" id="cd00449">
    <property type="entry name" value="PLPDE_IV"/>
    <property type="match status" value="1"/>
</dbReference>
<dbReference type="KEGG" id="pace:A6070_10490"/>
<organism evidence="13 14">
    <name type="scientific">Syntrophotalea acetylenica</name>
    <name type="common">Pelobacter acetylenicus</name>
    <dbReference type="NCBI Taxonomy" id="29542"/>
    <lineage>
        <taxon>Bacteria</taxon>
        <taxon>Pseudomonadati</taxon>
        <taxon>Thermodesulfobacteriota</taxon>
        <taxon>Desulfuromonadia</taxon>
        <taxon>Desulfuromonadales</taxon>
        <taxon>Syntrophotaleaceae</taxon>
        <taxon>Syntrophotalea</taxon>
    </lineage>
</organism>
<reference evidence="13 14" key="1">
    <citation type="journal article" date="2017" name="Genome Announc.">
        <title>Complete Genome Sequences of Two Acetylene-Fermenting Pelobacter acetylenicus Strains.</title>
        <authorList>
            <person name="Sutton J.M."/>
            <person name="Baesman S.M."/>
            <person name="Fierst J.L."/>
            <person name="Poret-Peterson A.T."/>
            <person name="Oremland R.S."/>
            <person name="Dunlap D.S."/>
            <person name="Akob D.M."/>
        </authorList>
    </citation>
    <scope>NUCLEOTIDE SEQUENCE [LARGE SCALE GENOMIC DNA]</scope>
    <source>
        <strain evidence="13 14">DSM 3247</strain>
    </source>
</reference>
<dbReference type="PANTHER" id="PTHR42743">
    <property type="entry name" value="AMINO-ACID AMINOTRANSFERASE"/>
    <property type="match status" value="1"/>
</dbReference>
<name>A0A1L3GDB8_SYNAC</name>
<dbReference type="GO" id="GO:0046394">
    <property type="term" value="P:carboxylic acid biosynthetic process"/>
    <property type="evidence" value="ECO:0007669"/>
    <property type="project" value="UniProtKB-ARBA"/>
</dbReference>
<evidence type="ECO:0000256" key="5">
    <source>
        <dbReference type="ARBA" id="ARBA00009320"/>
    </source>
</evidence>
<evidence type="ECO:0000313" key="14">
    <source>
        <dbReference type="Proteomes" id="UP000182264"/>
    </source>
</evidence>
<comment type="pathway">
    <text evidence="3">Amino-acid biosynthesis; L-valine biosynthesis; L-valine from pyruvate: step 4/4.</text>
</comment>
<dbReference type="PANTHER" id="PTHR42743:SF11">
    <property type="entry name" value="AMINODEOXYCHORISMATE LYASE"/>
    <property type="match status" value="1"/>
</dbReference>
<comment type="catalytic activity">
    <reaction evidence="9">
        <text>L-isoleucine + 2-oxoglutarate = (S)-3-methyl-2-oxopentanoate + L-glutamate</text>
        <dbReference type="Rhea" id="RHEA:24801"/>
        <dbReference type="ChEBI" id="CHEBI:16810"/>
        <dbReference type="ChEBI" id="CHEBI:29985"/>
        <dbReference type="ChEBI" id="CHEBI:35146"/>
        <dbReference type="ChEBI" id="CHEBI:58045"/>
        <dbReference type="EC" id="2.6.1.42"/>
    </reaction>
</comment>
<comment type="catalytic activity">
    <reaction evidence="10">
        <text>L-leucine + 2-oxoglutarate = 4-methyl-2-oxopentanoate + L-glutamate</text>
        <dbReference type="Rhea" id="RHEA:18321"/>
        <dbReference type="ChEBI" id="CHEBI:16810"/>
        <dbReference type="ChEBI" id="CHEBI:17865"/>
        <dbReference type="ChEBI" id="CHEBI:29985"/>
        <dbReference type="ChEBI" id="CHEBI:57427"/>
        <dbReference type="EC" id="2.6.1.42"/>
    </reaction>
</comment>
<dbReference type="OrthoDB" id="9805628at2"/>
<comment type="pathway">
    <text evidence="2">Amino-acid biosynthesis; L-isoleucine biosynthesis; L-isoleucine from 2-oxobutanoate: step 4/4.</text>
</comment>
<dbReference type="InterPro" id="IPR018300">
    <property type="entry name" value="Aminotrans_IV_CS"/>
</dbReference>
<dbReference type="GO" id="GO:0004084">
    <property type="term" value="F:branched-chain-amino-acid transaminase activity"/>
    <property type="evidence" value="ECO:0007669"/>
    <property type="project" value="UniProtKB-EC"/>
</dbReference>
<evidence type="ECO:0000256" key="6">
    <source>
        <dbReference type="ARBA" id="ARBA00013053"/>
    </source>
</evidence>
<comment type="catalytic activity">
    <reaction evidence="8">
        <text>L-valine + 2-oxoglutarate = 3-methyl-2-oxobutanoate + L-glutamate</text>
        <dbReference type="Rhea" id="RHEA:24813"/>
        <dbReference type="ChEBI" id="CHEBI:11851"/>
        <dbReference type="ChEBI" id="CHEBI:16810"/>
        <dbReference type="ChEBI" id="CHEBI:29985"/>
        <dbReference type="ChEBI" id="CHEBI:57762"/>
        <dbReference type="EC" id="2.6.1.42"/>
    </reaction>
</comment>
<dbReference type="EMBL" id="CP015518">
    <property type="protein sequence ID" value="APG23907.1"/>
    <property type="molecule type" value="Genomic_DNA"/>
</dbReference>
<evidence type="ECO:0000256" key="12">
    <source>
        <dbReference type="RuleBase" id="RU004516"/>
    </source>
</evidence>
<dbReference type="RefSeq" id="WP_072285722.1">
    <property type="nucleotide sequence ID" value="NZ_CP015455.1"/>
</dbReference>
<dbReference type="InterPro" id="IPR050571">
    <property type="entry name" value="Class-IV_PLP-Dep_Aminotrnsfr"/>
</dbReference>
<comment type="cofactor">
    <cofactor evidence="1 12">
        <name>pyridoxal 5'-phosphate</name>
        <dbReference type="ChEBI" id="CHEBI:597326"/>
    </cofactor>
</comment>
<dbReference type="Gene3D" id="3.30.470.10">
    <property type="match status" value="1"/>
</dbReference>
<dbReference type="EC" id="2.6.1.42" evidence="6"/>
<dbReference type="FunFam" id="3.20.10.10:FF:000002">
    <property type="entry name" value="D-alanine aminotransferase"/>
    <property type="match status" value="1"/>
</dbReference>
<dbReference type="GO" id="GO:0008652">
    <property type="term" value="P:amino acid biosynthetic process"/>
    <property type="evidence" value="ECO:0007669"/>
    <property type="project" value="UniProtKB-ARBA"/>
</dbReference>